<dbReference type="InterPro" id="IPR036770">
    <property type="entry name" value="Ankyrin_rpt-contain_sf"/>
</dbReference>
<dbReference type="InParanoid" id="D3B9Q8"/>
<dbReference type="SUPFAM" id="SSF140860">
    <property type="entry name" value="Pseudo ankyrin repeat-like"/>
    <property type="match status" value="1"/>
</dbReference>
<dbReference type="RefSeq" id="XP_020434087.1">
    <property type="nucleotide sequence ID" value="XM_020576098.1"/>
</dbReference>
<dbReference type="AlphaFoldDB" id="D3B9Q8"/>
<organism evidence="1 2">
    <name type="scientific">Heterostelium pallidum (strain ATCC 26659 / Pp 5 / PN500)</name>
    <name type="common">Cellular slime mold</name>
    <name type="synonym">Polysphondylium pallidum</name>
    <dbReference type="NCBI Taxonomy" id="670386"/>
    <lineage>
        <taxon>Eukaryota</taxon>
        <taxon>Amoebozoa</taxon>
        <taxon>Evosea</taxon>
        <taxon>Eumycetozoa</taxon>
        <taxon>Dictyostelia</taxon>
        <taxon>Acytosteliales</taxon>
        <taxon>Acytosteliaceae</taxon>
        <taxon>Heterostelium</taxon>
    </lineage>
</organism>
<comment type="caution">
    <text evidence="1">The sequence shown here is derived from an EMBL/GenBank/DDBJ whole genome shotgun (WGS) entry which is preliminary data.</text>
</comment>
<accession>D3B9Q8</accession>
<proteinExistence type="predicted"/>
<dbReference type="PANTHER" id="PTHR46586:SF3">
    <property type="entry name" value="ANKYRIN REPEAT-CONTAINING PROTEIN"/>
    <property type="match status" value="1"/>
</dbReference>
<dbReference type="SUPFAM" id="SSF48403">
    <property type="entry name" value="Ankyrin repeat"/>
    <property type="match status" value="1"/>
</dbReference>
<evidence type="ECO:0008006" key="3">
    <source>
        <dbReference type="Google" id="ProtNLM"/>
    </source>
</evidence>
<dbReference type="Gene3D" id="1.25.40.20">
    <property type="entry name" value="Ankyrin repeat-containing domain"/>
    <property type="match status" value="3"/>
</dbReference>
<dbReference type="EMBL" id="ADBJ01000022">
    <property type="protein sequence ID" value="EFA81970.1"/>
    <property type="molecule type" value="Genomic_DNA"/>
</dbReference>
<dbReference type="Pfam" id="PF12796">
    <property type="entry name" value="Ank_2"/>
    <property type="match status" value="2"/>
</dbReference>
<reference evidence="1 2" key="1">
    <citation type="journal article" date="2011" name="Genome Res.">
        <title>Phylogeny-wide analysis of social amoeba genomes highlights ancient origins for complex intercellular communication.</title>
        <authorList>
            <person name="Heidel A.J."/>
            <person name="Lawal H.M."/>
            <person name="Felder M."/>
            <person name="Schilde C."/>
            <person name="Helps N.R."/>
            <person name="Tunggal B."/>
            <person name="Rivero F."/>
            <person name="John U."/>
            <person name="Schleicher M."/>
            <person name="Eichinger L."/>
            <person name="Platzer M."/>
            <person name="Noegel A.A."/>
            <person name="Schaap P."/>
            <person name="Gloeckner G."/>
        </authorList>
    </citation>
    <scope>NUCLEOTIDE SEQUENCE [LARGE SCALE GENOMIC DNA]</scope>
    <source>
        <strain evidence="2">ATCC 26659 / Pp 5 / PN500</strain>
    </source>
</reference>
<protein>
    <recommendedName>
        <fullName evidence="3">Ankyrin repeat protein</fullName>
    </recommendedName>
</protein>
<sequence>MNKVYIGRILSSSVIRNLIFRDIKEINDTLDRNLNRYTWKDLGCFPTQLLKYNYIERYKGILTHLLNGGEANYKVVDYQLDFISLYIRSLETVAALGNLHLLQFLLPLLRPPIIERKIDLKIVLTKAIKHGHLSIVQFLHDQNIDNLFTPETMNFASSTGRLDIVKFLNENRSEGCTRDAMDSAAINGHLHIVKYLHFNRSEGCTTNAIDCVKDLDTLVFLHNNRSEGCTGLAIDFASRDGKFEVVQFLNENRSEGCSEDAINMAANYSHFDIVNYLLDHRQEGCNERALISTAKNGNLETLKKLRSKVNLFDGSQDILDRATSLAGNLPVVRYLHEHTLSGCSTAAMDVAVMYQNHDIVRFLHENRSEGCSKRAMIYAIQNNDMEMVRFLNENRTEAASTEMFKDTAITISYEMFEYLINQTNIPLPSHLVDRFAGNKSDQILSWLLSNKKEEFTSDAYLYAIKNNKTLSRVIWLKNNLPDLKFADCIIDFAATYGATLDIVQYLHENGGDSTKDAMDEASRLNHLSILEFLHNNRTEGCSGEAIAKAIKNGNISILKFIHNNLQDRAPDIYKQSLYYAYPERLKYIEIYNFYFGLVTKCSTKTTFDDIELSLFNQVEPKDQVSEVQEELTTFEKDQDHSTPSSRNQLIKKCLVRNMILRRTIKSYLPLIYLHSDPMLTERYSLDYKNVASMNKGKAHDVIIRYSESSSRLEVLVDSALVSTNDNVNLSKFIGLEII</sequence>
<name>D3B9Q8_HETP5</name>
<dbReference type="InterPro" id="IPR002110">
    <property type="entry name" value="Ankyrin_rpt"/>
</dbReference>
<dbReference type="InterPro" id="IPR052050">
    <property type="entry name" value="SecEffector_AnkRepeat"/>
</dbReference>
<evidence type="ECO:0000313" key="1">
    <source>
        <dbReference type="EMBL" id="EFA81970.1"/>
    </source>
</evidence>
<keyword evidence="2" id="KW-1185">Reference proteome</keyword>
<dbReference type="PANTHER" id="PTHR46586">
    <property type="entry name" value="ANKYRIN REPEAT-CONTAINING PROTEIN"/>
    <property type="match status" value="1"/>
</dbReference>
<evidence type="ECO:0000313" key="2">
    <source>
        <dbReference type="Proteomes" id="UP000001396"/>
    </source>
</evidence>
<dbReference type="Proteomes" id="UP000001396">
    <property type="component" value="Unassembled WGS sequence"/>
</dbReference>
<dbReference type="SMART" id="SM00248">
    <property type="entry name" value="ANK"/>
    <property type="match status" value="4"/>
</dbReference>
<dbReference type="GeneID" id="31360690"/>
<gene>
    <name evidence="1" type="ORF">PPL_05204</name>
</gene>